<dbReference type="InterPro" id="IPR016047">
    <property type="entry name" value="M23ase_b-sheet_dom"/>
</dbReference>
<sequence>MKKAKRILAGALAALILTMSLPLSALADEADVPAESPSFEVSFDVDTGQEEISEDLPTEVEATPEPTPESTTEPTQEPTPTPESTATPTPTAEPTAAPTAAPEVTATPTSTPEPSVAASPTPSAAPSASPAAKPTPTPSPQPVTNPIKLEHEVLTDYETGGLYLFPVPDGDEITQEYSEQHKAWDIAAVTGSAVVAAEEGTVTYVQIWDGSYDTTGMMSYGHMIRIEHPDGNTTLYAHLSEINVQQGEKVVRGQRIGRVGSTGNSTGPHLHFEVMSETGKKENPEPVLEYGVSTLLDDYTWSWVNQYLNRPNGTKTISDYGVTRDKVVAELTSHQSDNYYLGTTYVGGDSQSPKGDTSYNGSVGMNCAGFVSYVLCKLGLNAGTSDLNNHTALPANSVQGLMTKAVGGRSADWYSSYKSRNLLAGASNYCFWIANGDLKSYAFQSKSDMLSSGVLEKGDIILMLPTTASASDRDTHIGFFWGNSSSEDNMWHSFGSNNHISTITPKTSPSYYVVIKYAPSEYTLTLNKTSSNPSLTNNNSNYSLSGAVYEVYGNKTTYTTSTVTYYTVNASGGLNLRSSANTSSSVLITMTNGASVKYLSTSGSWYRVEYTHSNGTTYTGYASSTYLTNKTTQTIYTPTVTSNALLGTLTTNSSGSASLVVPAGTVSVKEKTAPKGFSVDNETHTVTMDGNKTLNVSDTPIIYEYNINLTKTSANVSITNGDSGYSLAGAVYKIYNSSGTEVASITTDSSGKGSSSAKLKNGTYTAVESKAPPGYALDTTRHTVRINNADATLNVSDVPLIKTVTLTKTSANTSITAGNSNYSLAGAVYDVYEGNSATGTPVASFTTNTSGVATLSRKLYPNRTYTILERTPPPGYVKDTTPHLFYLTYNSATMDVVDDPQYVKIMVKKKDSGTKTNVAAGNASLAGAVYAITYKENGVDKTVQKTTNSSGILYFTNVPLGEIKIQEISAPVGYKLDSTVHTYNVTSDKVTSAVYEMEPEDFTEDVFKGKISLTKQIEMLGADAQLEQGTEYQVYLKSAGSYANAKDTERDYLVTGADGKATTKDLPYGTYTLHQVKGVPGREFKDLDVDVHENGKTYEVTLTNELKYAPLKIVKTSEDGNVAGFTFKVTRLADGYSKTYTTNAAGEIITDQMPVYVDADATQLYEYKVEEINVPDKYRTPDAQTITLTYGQTAEVRFYNQIARGTLEILKVDHDGVTPLEGAKFEITDDNGNVIATKTSGPDGKIKVDSILYGQYHWSEVEAPKGYELDDTVHDFAIEHDEQIVEVTQENTPSVGSITAKKVDADGNAMPGVEFTLEYSTDDGATWTPVEARAEDSKPSIGGCTSAVVDGALVTDENGVTTFNGLQVDNQTVTILYRLTETGTKSGNTLLAAPLFIGSLPQVLDDGTETVDVVVTAVNNQSFTLPSSGGNGMMGVPVGIALVLISASCILMLTRKKRF</sequence>
<name>A0AAE3ANJ1_9FIRM</name>
<evidence type="ECO:0000259" key="7">
    <source>
        <dbReference type="PROSITE" id="PS51781"/>
    </source>
</evidence>
<keyword evidence="5" id="KW-0812">Transmembrane</keyword>
<evidence type="ECO:0000256" key="2">
    <source>
        <dbReference type="ARBA" id="ARBA00022525"/>
    </source>
</evidence>
<dbReference type="Pfam" id="PF08239">
    <property type="entry name" value="SH3_3"/>
    <property type="match status" value="1"/>
</dbReference>
<dbReference type="Gene3D" id="2.30.30.40">
    <property type="entry name" value="SH3 Domains"/>
    <property type="match status" value="1"/>
</dbReference>
<dbReference type="Gene3D" id="2.60.40.10">
    <property type="entry name" value="Immunoglobulins"/>
    <property type="match status" value="7"/>
</dbReference>
<feature type="compositionally biased region" description="Acidic residues" evidence="4">
    <location>
        <begin position="47"/>
        <end position="58"/>
    </location>
</feature>
<evidence type="ECO:0000256" key="3">
    <source>
        <dbReference type="ARBA" id="ARBA00022729"/>
    </source>
</evidence>
<dbReference type="Proteomes" id="UP001199424">
    <property type="component" value="Unassembled WGS sequence"/>
</dbReference>
<keyword evidence="5" id="KW-0472">Membrane</keyword>
<feature type="transmembrane region" description="Helical" evidence="5">
    <location>
        <begin position="1432"/>
        <end position="1453"/>
    </location>
</feature>
<gene>
    <name evidence="8" type="ORF">LKD31_12795</name>
</gene>
<evidence type="ECO:0000256" key="4">
    <source>
        <dbReference type="SAM" id="MobiDB-lite"/>
    </source>
</evidence>
<feature type="region of interest" description="Disordered" evidence="4">
    <location>
        <begin position="30"/>
        <end position="145"/>
    </location>
</feature>
<dbReference type="Pfam" id="PF17802">
    <property type="entry name" value="SpaA"/>
    <property type="match status" value="6"/>
</dbReference>
<dbReference type="Gene3D" id="3.90.1720.10">
    <property type="entry name" value="endopeptidase domain like (from Nostoc punctiforme)"/>
    <property type="match status" value="1"/>
</dbReference>
<dbReference type="PANTHER" id="PTHR36108:SF13">
    <property type="entry name" value="COLOSSIN-B-RELATED"/>
    <property type="match status" value="1"/>
</dbReference>
<dbReference type="PROSITE" id="PS51781">
    <property type="entry name" value="SH3B"/>
    <property type="match status" value="1"/>
</dbReference>
<feature type="domain" description="SH3b" evidence="7">
    <location>
        <begin position="558"/>
        <end position="631"/>
    </location>
</feature>
<reference evidence="8" key="1">
    <citation type="submission" date="2021-10" db="EMBL/GenBank/DDBJ databases">
        <title>Anaerobic single-cell dispensing facilitates the cultivation of human gut bacteria.</title>
        <authorList>
            <person name="Afrizal A."/>
        </authorList>
    </citation>
    <scope>NUCLEOTIDE SEQUENCE</scope>
    <source>
        <strain evidence="8">CLA-AA-H250</strain>
    </source>
</reference>
<dbReference type="InterPro" id="IPR003646">
    <property type="entry name" value="SH3-like_bac-type"/>
</dbReference>
<dbReference type="PANTHER" id="PTHR36108">
    <property type="entry name" value="COLOSSIN-B-RELATED"/>
    <property type="match status" value="1"/>
</dbReference>
<keyword evidence="2" id="KW-0964">Secreted</keyword>
<dbReference type="SMART" id="SM00287">
    <property type="entry name" value="SH3b"/>
    <property type="match status" value="1"/>
</dbReference>
<comment type="similarity">
    <text evidence="1">Belongs to the serine-aspartate repeat-containing protein (SDr) family.</text>
</comment>
<keyword evidence="3 6" id="KW-0732">Signal</keyword>
<dbReference type="InterPro" id="IPR041033">
    <property type="entry name" value="SpaA_PFL_dom_1"/>
</dbReference>
<accession>A0AAE3ANJ1</accession>
<keyword evidence="5" id="KW-1133">Transmembrane helix</keyword>
<dbReference type="SUPFAM" id="SSF51261">
    <property type="entry name" value="Duplicated hybrid motif"/>
    <property type="match status" value="1"/>
</dbReference>
<dbReference type="SUPFAM" id="SSF49478">
    <property type="entry name" value="Cna protein B-type domain"/>
    <property type="match status" value="1"/>
</dbReference>
<feature type="signal peptide" evidence="6">
    <location>
        <begin position="1"/>
        <end position="27"/>
    </location>
</feature>
<dbReference type="RefSeq" id="WP_308450013.1">
    <property type="nucleotide sequence ID" value="NZ_JAJEQC010000018.1"/>
</dbReference>
<feature type="compositionally biased region" description="Pro residues" evidence="4">
    <location>
        <begin position="133"/>
        <end position="143"/>
    </location>
</feature>
<dbReference type="Pfam" id="PF01551">
    <property type="entry name" value="Peptidase_M23"/>
    <property type="match status" value="1"/>
</dbReference>
<comment type="caution">
    <text evidence="8">The sequence shown here is derived from an EMBL/GenBank/DDBJ whole genome shotgun (WGS) entry which is preliminary data.</text>
</comment>
<evidence type="ECO:0000256" key="6">
    <source>
        <dbReference type="SAM" id="SignalP"/>
    </source>
</evidence>
<keyword evidence="9" id="KW-1185">Reference proteome</keyword>
<dbReference type="Gene3D" id="2.70.70.10">
    <property type="entry name" value="Glucose Permease (Domain IIA)"/>
    <property type="match status" value="1"/>
</dbReference>
<dbReference type="CDD" id="cd12797">
    <property type="entry name" value="M23_peptidase"/>
    <property type="match status" value="1"/>
</dbReference>
<dbReference type="InterPro" id="IPR011055">
    <property type="entry name" value="Dup_hybrid_motif"/>
</dbReference>
<evidence type="ECO:0000313" key="8">
    <source>
        <dbReference type="EMBL" id="MCC2137873.1"/>
    </source>
</evidence>
<dbReference type="EMBL" id="JAJEQC010000018">
    <property type="protein sequence ID" value="MCC2137873.1"/>
    <property type="molecule type" value="Genomic_DNA"/>
</dbReference>
<organism evidence="8 9">
    <name type="scientific">Hominenteromicrobium mulieris</name>
    <dbReference type="NCBI Taxonomy" id="2885357"/>
    <lineage>
        <taxon>Bacteria</taxon>
        <taxon>Bacillati</taxon>
        <taxon>Bacillota</taxon>
        <taxon>Clostridia</taxon>
        <taxon>Eubacteriales</taxon>
        <taxon>Oscillospiraceae</taxon>
        <taxon>Hominenteromicrobium</taxon>
    </lineage>
</organism>
<dbReference type="InterPro" id="IPR013783">
    <property type="entry name" value="Ig-like_fold"/>
</dbReference>
<protein>
    <submittedName>
        <fullName evidence="8">Peptidoglycan DD-metalloendopeptidase family protein</fullName>
    </submittedName>
</protein>
<evidence type="ECO:0000313" key="9">
    <source>
        <dbReference type="Proteomes" id="UP001199424"/>
    </source>
</evidence>
<evidence type="ECO:0000256" key="5">
    <source>
        <dbReference type="SAM" id="Phobius"/>
    </source>
</evidence>
<proteinExistence type="inferred from homology"/>
<feature type="chain" id="PRO_5041914886" evidence="6">
    <location>
        <begin position="28"/>
        <end position="1459"/>
    </location>
</feature>
<feature type="compositionally biased region" description="Low complexity" evidence="4">
    <location>
        <begin position="59"/>
        <end position="132"/>
    </location>
</feature>
<evidence type="ECO:0000256" key="1">
    <source>
        <dbReference type="ARBA" id="ARBA00007257"/>
    </source>
</evidence>